<comment type="caution">
    <text evidence="1">The sequence shown here is derived from an EMBL/GenBank/DDBJ whole genome shotgun (WGS) entry which is preliminary data.</text>
</comment>
<keyword evidence="2" id="KW-1185">Reference proteome</keyword>
<protein>
    <submittedName>
        <fullName evidence="1">Uncharacterized protein</fullName>
    </submittedName>
</protein>
<evidence type="ECO:0000313" key="1">
    <source>
        <dbReference type="EMBL" id="RAW43201.1"/>
    </source>
</evidence>
<dbReference type="OrthoDB" id="126092at2759"/>
<name>A0A329T3B2_9STRA</name>
<evidence type="ECO:0000313" key="2">
    <source>
        <dbReference type="Proteomes" id="UP000251314"/>
    </source>
</evidence>
<dbReference type="PANTHER" id="PTHR40866">
    <property type="entry name" value="BED-TYPE DOMAIN-CONTAINING PROTEIN"/>
    <property type="match status" value="1"/>
</dbReference>
<gene>
    <name evidence="1" type="ORF">PC110_g609</name>
</gene>
<accession>A0A329T3B2</accession>
<reference evidence="1 2" key="1">
    <citation type="submission" date="2018-01" db="EMBL/GenBank/DDBJ databases">
        <title>Draft genome of the strawberry crown rot pathogen Phytophthora cactorum.</title>
        <authorList>
            <person name="Armitage A.D."/>
            <person name="Lysoe E."/>
            <person name="Nellist C.F."/>
            <person name="Harrison R.J."/>
            <person name="Brurberg M.B."/>
        </authorList>
    </citation>
    <scope>NUCLEOTIDE SEQUENCE [LARGE SCALE GENOMIC DNA]</scope>
    <source>
        <strain evidence="1 2">10300</strain>
    </source>
</reference>
<dbReference type="PANTHER" id="PTHR40866:SF1">
    <property type="entry name" value="BED-TYPE DOMAIN-CONTAINING PROTEIN"/>
    <property type="match status" value="1"/>
</dbReference>
<dbReference type="EMBL" id="MJFZ01000006">
    <property type="protein sequence ID" value="RAW43201.1"/>
    <property type="molecule type" value="Genomic_DNA"/>
</dbReference>
<dbReference type="AlphaFoldDB" id="A0A329T3B2"/>
<sequence>MPLLCMAPILNELNDDLSAVAHREFLAEMLPRDFGRLNRAVQHHLQEHEEDLAVVQALMIKLWTLNQSAKLRLKTDLRPVIRPETRWSSTFMMPHRYFQLLEHLDADDEDIADLLPSPACNRRLRSLLKELESVESVSKALQGSDADLLDVREWIDGLIALKPQYADYLGPRANIVRSPDFESGCVRVLRGKGARLTRAEKAALELFALSAIPAAHDAEEDENESFVERFRRNAA</sequence>
<dbReference type="Proteomes" id="UP000251314">
    <property type="component" value="Unassembled WGS sequence"/>
</dbReference>
<proteinExistence type="predicted"/>
<organism evidence="1 2">
    <name type="scientific">Phytophthora cactorum</name>
    <dbReference type="NCBI Taxonomy" id="29920"/>
    <lineage>
        <taxon>Eukaryota</taxon>
        <taxon>Sar</taxon>
        <taxon>Stramenopiles</taxon>
        <taxon>Oomycota</taxon>
        <taxon>Peronosporomycetes</taxon>
        <taxon>Peronosporales</taxon>
        <taxon>Peronosporaceae</taxon>
        <taxon>Phytophthora</taxon>
    </lineage>
</organism>
<dbReference type="VEuPathDB" id="FungiDB:PC110_g609"/>